<dbReference type="Proteomes" id="UP001219518">
    <property type="component" value="Unassembled WGS sequence"/>
</dbReference>
<reference evidence="1" key="2">
    <citation type="journal article" date="2023" name="BMC Genomics">
        <title>Pest status, molecular evolution, and epigenetic factors derived from the genome assembly of Frankliniella fusca, a thysanopteran phytovirus vector.</title>
        <authorList>
            <person name="Catto M.A."/>
            <person name="Labadie P.E."/>
            <person name="Jacobson A.L."/>
            <person name="Kennedy G.G."/>
            <person name="Srinivasan R."/>
            <person name="Hunt B.G."/>
        </authorList>
    </citation>
    <scope>NUCLEOTIDE SEQUENCE</scope>
    <source>
        <strain evidence="1">PL_HMW_Pooled</strain>
    </source>
</reference>
<dbReference type="AlphaFoldDB" id="A0AAE1I0J4"/>
<gene>
    <name evidence="1" type="ORF">KUF71_005133</name>
</gene>
<protein>
    <submittedName>
        <fullName evidence="1">Germin-like protein subfamily T member 2</fullName>
    </submittedName>
</protein>
<evidence type="ECO:0000313" key="2">
    <source>
        <dbReference type="Proteomes" id="UP001219518"/>
    </source>
</evidence>
<dbReference type="EMBL" id="JAHWGI010001411">
    <property type="protein sequence ID" value="KAK3930399.1"/>
    <property type="molecule type" value="Genomic_DNA"/>
</dbReference>
<keyword evidence="2" id="KW-1185">Reference proteome</keyword>
<organism evidence="1 2">
    <name type="scientific">Frankliniella fusca</name>
    <dbReference type="NCBI Taxonomy" id="407009"/>
    <lineage>
        <taxon>Eukaryota</taxon>
        <taxon>Metazoa</taxon>
        <taxon>Ecdysozoa</taxon>
        <taxon>Arthropoda</taxon>
        <taxon>Hexapoda</taxon>
        <taxon>Insecta</taxon>
        <taxon>Pterygota</taxon>
        <taxon>Neoptera</taxon>
        <taxon>Paraneoptera</taxon>
        <taxon>Thysanoptera</taxon>
        <taxon>Terebrantia</taxon>
        <taxon>Thripoidea</taxon>
        <taxon>Thripidae</taxon>
        <taxon>Frankliniella</taxon>
    </lineage>
</organism>
<reference evidence="1" key="1">
    <citation type="submission" date="2021-07" db="EMBL/GenBank/DDBJ databases">
        <authorList>
            <person name="Catto M.A."/>
            <person name="Jacobson A."/>
            <person name="Kennedy G."/>
            <person name="Labadie P."/>
            <person name="Hunt B.G."/>
            <person name="Srinivasan R."/>
        </authorList>
    </citation>
    <scope>NUCLEOTIDE SEQUENCE</scope>
    <source>
        <strain evidence="1">PL_HMW_Pooled</strain>
        <tissue evidence="1">Head</tissue>
    </source>
</reference>
<evidence type="ECO:0000313" key="1">
    <source>
        <dbReference type="EMBL" id="KAK3930399.1"/>
    </source>
</evidence>
<sequence>MCFVGIFFSVKIIALFFSHSFFSKIYNCLLYLTGERSLIHLAWSCPRSCRRLTTCFALRLGVIPRISYVSNIHLKRSACDMLPL</sequence>
<proteinExistence type="predicted"/>
<name>A0AAE1I0J4_9NEOP</name>
<accession>A0AAE1I0J4</accession>
<comment type="caution">
    <text evidence="1">The sequence shown here is derived from an EMBL/GenBank/DDBJ whole genome shotgun (WGS) entry which is preliminary data.</text>
</comment>